<feature type="transmembrane region" description="Helical" evidence="3">
    <location>
        <begin position="35"/>
        <end position="55"/>
    </location>
</feature>
<dbReference type="OrthoDB" id="19859at2759"/>
<dbReference type="PANTHER" id="PTHR16133:SF0">
    <property type="entry name" value="ZINC_IRON REGULATED TRANSPORTER-RELATED PROTEIN 102B, ISOFORM E"/>
    <property type="match status" value="1"/>
</dbReference>
<feature type="transmembrane region" description="Helical" evidence="3">
    <location>
        <begin position="6"/>
        <end position="28"/>
    </location>
</feature>
<dbReference type="AlphaFoldDB" id="A0A0M3J5S1"/>
<dbReference type="GO" id="GO:0046873">
    <property type="term" value="F:metal ion transmembrane transporter activity"/>
    <property type="evidence" value="ECO:0007669"/>
    <property type="project" value="InterPro"/>
</dbReference>
<dbReference type="GO" id="GO:0012505">
    <property type="term" value="C:endomembrane system"/>
    <property type="evidence" value="ECO:0007669"/>
    <property type="project" value="UniProtKB-SubCell"/>
</dbReference>
<comment type="subcellular location">
    <subcellularLocation>
        <location evidence="1">Endomembrane system</location>
        <topology evidence="1">Multi-pass membrane protein</topology>
    </subcellularLocation>
</comment>
<reference evidence="6" key="1">
    <citation type="submission" date="2017-02" db="UniProtKB">
        <authorList>
            <consortium name="WormBaseParasite"/>
        </authorList>
    </citation>
    <scope>IDENTIFICATION</scope>
</reference>
<organism evidence="6">
    <name type="scientific">Anisakis simplex</name>
    <name type="common">Herring worm</name>
    <dbReference type="NCBI Taxonomy" id="6269"/>
    <lineage>
        <taxon>Eukaryota</taxon>
        <taxon>Metazoa</taxon>
        <taxon>Ecdysozoa</taxon>
        <taxon>Nematoda</taxon>
        <taxon>Chromadorea</taxon>
        <taxon>Rhabditida</taxon>
        <taxon>Spirurina</taxon>
        <taxon>Ascaridomorpha</taxon>
        <taxon>Ascaridoidea</taxon>
        <taxon>Anisakidae</taxon>
        <taxon>Anisakis</taxon>
        <taxon>Anisakis simplex complex</taxon>
    </lineage>
</organism>
<dbReference type="Proteomes" id="UP000267096">
    <property type="component" value="Unassembled WGS sequence"/>
</dbReference>
<dbReference type="InterPro" id="IPR045891">
    <property type="entry name" value="ZIP9"/>
</dbReference>
<keyword evidence="3" id="KW-0472">Membrane</keyword>
<gene>
    <name evidence="4" type="ORF">ASIM_LOCUS2755</name>
</gene>
<evidence type="ECO:0000256" key="1">
    <source>
        <dbReference type="ARBA" id="ARBA00004127"/>
    </source>
</evidence>
<dbReference type="GO" id="GO:0006829">
    <property type="term" value="P:zinc ion transport"/>
    <property type="evidence" value="ECO:0007669"/>
    <property type="project" value="InterPro"/>
</dbReference>
<keyword evidence="3" id="KW-0812">Transmembrane</keyword>
<dbReference type="PANTHER" id="PTHR16133">
    <property type="entry name" value="SOLUTE CARRIER FAMILY 39 ZINC TRANSPORTER , MEMBER 9-RELATED"/>
    <property type="match status" value="1"/>
</dbReference>
<feature type="region of interest" description="Disordered" evidence="2">
    <location>
        <begin position="96"/>
        <end position="117"/>
    </location>
</feature>
<name>A0A0M3J5S1_ANISI</name>
<sequence>MEGAYLLATLSAAMFIGSYLAGSIPLAFSFSQNRIRLFSIFGAGLLVGTALSVIIPEGVESLYGAKMGWFSLIHFKFQQQHLRKTEAGAAVLEKNVNAGGGDGPPRVIPQDAVLNQK</sequence>
<dbReference type="EMBL" id="UYRR01003868">
    <property type="protein sequence ID" value="VDK20538.1"/>
    <property type="molecule type" value="Genomic_DNA"/>
</dbReference>
<keyword evidence="3" id="KW-1133">Transmembrane helix</keyword>
<proteinExistence type="predicted"/>
<evidence type="ECO:0000313" key="4">
    <source>
        <dbReference type="EMBL" id="VDK20538.1"/>
    </source>
</evidence>
<evidence type="ECO:0000256" key="3">
    <source>
        <dbReference type="SAM" id="Phobius"/>
    </source>
</evidence>
<evidence type="ECO:0000313" key="5">
    <source>
        <dbReference type="Proteomes" id="UP000267096"/>
    </source>
</evidence>
<evidence type="ECO:0000256" key="2">
    <source>
        <dbReference type="SAM" id="MobiDB-lite"/>
    </source>
</evidence>
<protein>
    <submittedName>
        <fullName evidence="6">Zinc transporter ZIP9 (inferred by orthology to a human protein)</fullName>
    </submittedName>
</protein>
<accession>A0A0M3J5S1</accession>
<reference evidence="4 5" key="2">
    <citation type="submission" date="2018-11" db="EMBL/GenBank/DDBJ databases">
        <authorList>
            <consortium name="Pathogen Informatics"/>
        </authorList>
    </citation>
    <scope>NUCLEOTIDE SEQUENCE [LARGE SCALE GENOMIC DNA]</scope>
</reference>
<keyword evidence="5" id="KW-1185">Reference proteome</keyword>
<evidence type="ECO:0000313" key="6">
    <source>
        <dbReference type="WBParaSite" id="ASIM_0000290301-mRNA-1"/>
    </source>
</evidence>
<dbReference type="WBParaSite" id="ASIM_0000290301-mRNA-1">
    <property type="protein sequence ID" value="ASIM_0000290301-mRNA-1"/>
    <property type="gene ID" value="ASIM_0000290301"/>
</dbReference>